<feature type="region of interest" description="Disordered" evidence="1">
    <location>
        <begin position="157"/>
        <end position="184"/>
    </location>
</feature>
<accession>A0A6A6W4W0</accession>
<reference evidence="2" key="1">
    <citation type="journal article" date="2020" name="Stud. Mycol.">
        <title>101 Dothideomycetes genomes: a test case for predicting lifestyles and emergence of pathogens.</title>
        <authorList>
            <person name="Haridas S."/>
            <person name="Albert R."/>
            <person name="Binder M."/>
            <person name="Bloem J."/>
            <person name="Labutti K."/>
            <person name="Salamov A."/>
            <person name="Andreopoulos B."/>
            <person name="Baker S."/>
            <person name="Barry K."/>
            <person name="Bills G."/>
            <person name="Bluhm B."/>
            <person name="Cannon C."/>
            <person name="Castanera R."/>
            <person name="Culley D."/>
            <person name="Daum C."/>
            <person name="Ezra D."/>
            <person name="Gonzalez J."/>
            <person name="Henrissat B."/>
            <person name="Kuo A."/>
            <person name="Liang C."/>
            <person name="Lipzen A."/>
            <person name="Lutzoni F."/>
            <person name="Magnuson J."/>
            <person name="Mondo S."/>
            <person name="Nolan M."/>
            <person name="Ohm R."/>
            <person name="Pangilinan J."/>
            <person name="Park H.-J."/>
            <person name="Ramirez L."/>
            <person name="Alfaro M."/>
            <person name="Sun H."/>
            <person name="Tritt A."/>
            <person name="Yoshinaga Y."/>
            <person name="Zwiers L.-H."/>
            <person name="Turgeon B."/>
            <person name="Goodwin S."/>
            <person name="Spatafora J."/>
            <person name="Crous P."/>
            <person name="Grigoriev I."/>
        </authorList>
    </citation>
    <scope>NUCLEOTIDE SEQUENCE</scope>
    <source>
        <strain evidence="2">CBS 121739</strain>
    </source>
</reference>
<dbReference type="GeneID" id="54482219"/>
<dbReference type="EMBL" id="ML996572">
    <property type="protein sequence ID" value="KAF2757968.1"/>
    <property type="molecule type" value="Genomic_DNA"/>
</dbReference>
<sequence>MWRQASSHSGPSACRQVAMPPRLPVTLLPTPQRLNAGAKQHLETPPSSYAIDRLIELITLIQRTARCGAPVLPIPASSSSPMRPNITAATFPHHRSAAPHKRTDVGPLLQLSTVHLLLYTNIYACRVHLAVLYCSVSQGTPDGVDSIFCCKNPPITLSSSSSRAKPPFSGSPTTHMAPFSADSP</sequence>
<evidence type="ECO:0000256" key="1">
    <source>
        <dbReference type="SAM" id="MobiDB-lite"/>
    </source>
</evidence>
<protein>
    <submittedName>
        <fullName evidence="2">Uncharacterized protein</fullName>
    </submittedName>
</protein>
<organism evidence="2 3">
    <name type="scientific">Pseudovirgaria hyperparasitica</name>
    <dbReference type="NCBI Taxonomy" id="470096"/>
    <lineage>
        <taxon>Eukaryota</taxon>
        <taxon>Fungi</taxon>
        <taxon>Dikarya</taxon>
        <taxon>Ascomycota</taxon>
        <taxon>Pezizomycotina</taxon>
        <taxon>Dothideomycetes</taxon>
        <taxon>Dothideomycetes incertae sedis</taxon>
        <taxon>Acrospermales</taxon>
        <taxon>Acrospermaceae</taxon>
        <taxon>Pseudovirgaria</taxon>
    </lineage>
</organism>
<keyword evidence="3" id="KW-1185">Reference proteome</keyword>
<dbReference type="Proteomes" id="UP000799437">
    <property type="component" value="Unassembled WGS sequence"/>
</dbReference>
<dbReference type="RefSeq" id="XP_033600419.1">
    <property type="nucleotide sequence ID" value="XM_033741165.1"/>
</dbReference>
<gene>
    <name evidence="2" type="ORF">EJ05DRAFT_373148</name>
</gene>
<evidence type="ECO:0000313" key="3">
    <source>
        <dbReference type="Proteomes" id="UP000799437"/>
    </source>
</evidence>
<evidence type="ECO:0000313" key="2">
    <source>
        <dbReference type="EMBL" id="KAF2757968.1"/>
    </source>
</evidence>
<proteinExistence type="predicted"/>
<dbReference type="AlphaFoldDB" id="A0A6A6W4W0"/>
<name>A0A6A6W4W0_9PEZI</name>